<dbReference type="EMBL" id="JAGSOG010000171">
    <property type="protein sequence ID" value="MBR7836931.1"/>
    <property type="molecule type" value="Genomic_DNA"/>
</dbReference>
<comment type="subcellular location">
    <subcellularLocation>
        <location evidence="1">Cell envelope</location>
    </subcellularLocation>
</comment>
<dbReference type="Proteomes" id="UP000675781">
    <property type="component" value="Unassembled WGS sequence"/>
</dbReference>
<dbReference type="GO" id="GO:0030313">
    <property type="term" value="C:cell envelope"/>
    <property type="evidence" value="ECO:0007669"/>
    <property type="project" value="UniProtKB-SubCell"/>
</dbReference>
<organism evidence="3 4">
    <name type="scientific">Actinospica durhamensis</name>
    <dbReference type="NCBI Taxonomy" id="1508375"/>
    <lineage>
        <taxon>Bacteria</taxon>
        <taxon>Bacillati</taxon>
        <taxon>Actinomycetota</taxon>
        <taxon>Actinomycetes</taxon>
        <taxon>Catenulisporales</taxon>
        <taxon>Actinospicaceae</taxon>
        <taxon>Actinospica</taxon>
    </lineage>
</organism>
<dbReference type="Pfam" id="PF07940">
    <property type="entry name" value="Hepar_II_III_C"/>
    <property type="match status" value="1"/>
</dbReference>
<evidence type="ECO:0000256" key="1">
    <source>
        <dbReference type="ARBA" id="ARBA00004196"/>
    </source>
</evidence>
<accession>A0A941ETV2</accession>
<dbReference type="RefSeq" id="WP_212531403.1">
    <property type="nucleotide sequence ID" value="NZ_JAGSOG010000171.1"/>
</dbReference>
<keyword evidence="4" id="KW-1185">Reference proteome</keyword>
<name>A0A941ETV2_9ACTN</name>
<dbReference type="Gene3D" id="2.70.98.70">
    <property type="match status" value="1"/>
</dbReference>
<comment type="caution">
    <text evidence="3">The sequence shown here is derived from an EMBL/GenBank/DDBJ whole genome shotgun (WGS) entry which is preliminary data.</text>
</comment>
<dbReference type="Gene3D" id="1.50.10.100">
    <property type="entry name" value="Chondroitin AC/alginate lyase"/>
    <property type="match status" value="1"/>
</dbReference>
<reference evidence="3" key="1">
    <citation type="submission" date="2021-04" db="EMBL/GenBank/DDBJ databases">
        <title>Genome based classification of Actinospica acidithermotolerans sp. nov., an actinobacterium isolated from an Indonesian hot spring.</title>
        <authorList>
            <person name="Kusuma A.B."/>
            <person name="Putra K.E."/>
            <person name="Nafisah S."/>
            <person name="Loh J."/>
            <person name="Nouioui I."/>
            <person name="Goodfellow M."/>
        </authorList>
    </citation>
    <scope>NUCLEOTIDE SEQUENCE</scope>
    <source>
        <strain evidence="3">CSCA 57</strain>
    </source>
</reference>
<dbReference type="GO" id="GO:0016829">
    <property type="term" value="F:lyase activity"/>
    <property type="evidence" value="ECO:0007669"/>
    <property type="project" value="InterPro"/>
</dbReference>
<proteinExistence type="predicted"/>
<gene>
    <name evidence="3" type="ORF">KDL01_26880</name>
</gene>
<dbReference type="InterPro" id="IPR008929">
    <property type="entry name" value="Chondroitin_lyas"/>
</dbReference>
<evidence type="ECO:0000313" key="4">
    <source>
        <dbReference type="Proteomes" id="UP000675781"/>
    </source>
</evidence>
<evidence type="ECO:0000259" key="2">
    <source>
        <dbReference type="Pfam" id="PF07940"/>
    </source>
</evidence>
<protein>
    <submittedName>
        <fullName evidence="3">Heparinase II/III family protein</fullName>
    </submittedName>
</protein>
<feature type="domain" description="Heparinase II/III-like C-terminal" evidence="2">
    <location>
        <begin position="400"/>
        <end position="561"/>
    </location>
</feature>
<evidence type="ECO:0000313" key="3">
    <source>
        <dbReference type="EMBL" id="MBR7836931.1"/>
    </source>
</evidence>
<sequence length="635" mass="69581">MPTTPSGVRGLLLPCAEALPVPKAGDRSVWSAQALDTPTIRGLRERAAAERDKPWPIPMARGFARYVRDGDRAEYEEVVFTREHRLTRAAVMAAVTLDPIWIDEVADGVVLVCEQSTWCLPAHDDCFERGAAVTDVTRPFLDLRAGDVAAQLAWIDHLLGEQLDERTPGIRERIRHEVDRRVLTPFATRRDWHWLRDVHNWSAWIHGNVLVAGLVLVQDEQARANLVELVAEGLERYTASIPADGAIDEGFMYWWQGACRALEALDLLHHATGGALGAVTAGPLREVVAFPHRMHLGGDWYLNFADGAARLPAGELPWCALHQAARRVGDVEAQAHAAAHRRDTAPVAREEQGLGRLSRALTDQEWVKAARAESPLPREVWLPSTQVMLARGEAGAARGLTLAVKGGHNGEHHNHNDVGGVVVALGGVPVLVDPGRPTYTAQTFGPDRYEIWTMQSSWHNVPEIRASAQAAGAQYKAREVTPYLGDDEPGLALDIAAAYPRGDIVSWRRDARLDRRARNIRVTDAWNLLPAGDGTDGTDGTHSTRALTRVHLMIAGTVEIGEGSALIHAIDGAGSVRLTWEPAHAQCTATVRTLDDPWLRDVWGEQLTRLEVDVSSLGPIGTLVWTLEECQVQGE</sequence>
<dbReference type="InterPro" id="IPR012480">
    <property type="entry name" value="Hepar_II_III_C"/>
</dbReference>
<dbReference type="AlphaFoldDB" id="A0A941ETV2"/>
<dbReference type="SUPFAM" id="SSF48230">
    <property type="entry name" value="Chondroitin AC/alginate lyase"/>
    <property type="match status" value="1"/>
</dbReference>